<sequence>MKNKTAEMSVSTISAFPTFKIVLKLACLAFYSIADANTRGSLQFELVNNVTGSARRSIRQSRNNEICIPFFPFHCLPWQTPLQPPLPSPLEPLSPTLPPPQSPLRPLPPLPTAPLSPPAVPPTQPAPAIAAAPASSPTQLVFADQRLAVVYPIIQKFKSIITSDPLNITGTWVGSNICNYMGFYCDHPPDNLSAIALASIDFNGYHLSAPTIDGFLDQLPDLALFHANSNNFGGTISPNIAKLRYLYEFDISNNKFSGPFPTAVVGMNGLTFLDIRFNLFSGSVPPAIFAQNLDVLFLNDNNFMSLPEIGSSHILYLTLADNKFTGPIPRDISKALSALTEVLLLGNQFFGCLPYELGLLKEVEVFDVSKNLLTGPLPLSLSCLEKVEVLNFAENLLYGAVPDLICELPNLANLTLSGNYFTLVGPQCRSLINNGVLDVRNNCIPGLPFQRSLHECIAFFALPRICPHIQTYKIIPCKPPHFR</sequence>
<feature type="region of interest" description="Disordered" evidence="5">
    <location>
        <begin position="87"/>
        <end position="130"/>
    </location>
</feature>
<evidence type="ECO:0000256" key="2">
    <source>
        <dbReference type="ARBA" id="ARBA00022525"/>
    </source>
</evidence>
<feature type="compositionally biased region" description="Pro residues" evidence="5">
    <location>
        <begin position="87"/>
        <end position="125"/>
    </location>
</feature>
<evidence type="ECO:0000256" key="4">
    <source>
        <dbReference type="ARBA" id="ARBA00022737"/>
    </source>
</evidence>
<protein>
    <submittedName>
        <fullName evidence="6">Uncharacterized protein</fullName>
    </submittedName>
</protein>
<dbReference type="PANTHER" id="PTHR32093:SF91">
    <property type="entry name" value="LEUCINE-RICH REPEAT-CONTAINING N-TERMINAL PLANT-TYPE DOMAIN-CONTAINING PROTEIN"/>
    <property type="match status" value="1"/>
</dbReference>
<dbReference type="InterPro" id="IPR032675">
    <property type="entry name" value="LRR_dom_sf"/>
</dbReference>
<dbReference type="Proteomes" id="UP001279734">
    <property type="component" value="Unassembled WGS sequence"/>
</dbReference>
<evidence type="ECO:0000313" key="7">
    <source>
        <dbReference type="Proteomes" id="UP001279734"/>
    </source>
</evidence>
<dbReference type="InterPro" id="IPR051582">
    <property type="entry name" value="LRR_extensin-like_regulator"/>
</dbReference>
<accession>A0AAD3SW76</accession>
<dbReference type="PANTHER" id="PTHR32093">
    <property type="entry name" value="LEUCINE-RICH REPEAT EXTENSIN-LIKE PROTEIN 3-RELATED"/>
    <property type="match status" value="1"/>
</dbReference>
<dbReference type="SUPFAM" id="SSF52058">
    <property type="entry name" value="L domain-like"/>
    <property type="match status" value="1"/>
</dbReference>
<comment type="caution">
    <text evidence="6">The sequence shown here is derived from an EMBL/GenBank/DDBJ whole genome shotgun (WGS) entry which is preliminary data.</text>
</comment>
<dbReference type="GO" id="GO:0005576">
    <property type="term" value="C:extracellular region"/>
    <property type="evidence" value="ECO:0007669"/>
    <property type="project" value="UniProtKB-SubCell"/>
</dbReference>
<keyword evidence="3" id="KW-0732">Signal</keyword>
<reference evidence="6" key="1">
    <citation type="submission" date="2023-05" db="EMBL/GenBank/DDBJ databases">
        <title>Nepenthes gracilis genome sequencing.</title>
        <authorList>
            <person name="Fukushima K."/>
        </authorList>
    </citation>
    <scope>NUCLEOTIDE SEQUENCE</scope>
    <source>
        <strain evidence="6">SING2019-196</strain>
    </source>
</reference>
<evidence type="ECO:0000313" key="6">
    <source>
        <dbReference type="EMBL" id="GMH17794.1"/>
    </source>
</evidence>
<dbReference type="AlphaFoldDB" id="A0AAD3SW76"/>
<dbReference type="Gene3D" id="3.80.10.10">
    <property type="entry name" value="Ribonuclease Inhibitor"/>
    <property type="match status" value="2"/>
</dbReference>
<evidence type="ECO:0000256" key="5">
    <source>
        <dbReference type="SAM" id="MobiDB-lite"/>
    </source>
</evidence>
<proteinExistence type="predicted"/>
<dbReference type="EMBL" id="BSYO01000018">
    <property type="protein sequence ID" value="GMH17794.1"/>
    <property type="molecule type" value="Genomic_DNA"/>
</dbReference>
<keyword evidence="2" id="KW-0964">Secreted</keyword>
<evidence type="ECO:0000256" key="1">
    <source>
        <dbReference type="ARBA" id="ARBA00004613"/>
    </source>
</evidence>
<keyword evidence="4" id="KW-0677">Repeat</keyword>
<gene>
    <name evidence="6" type="ORF">Nepgr_019635</name>
</gene>
<evidence type="ECO:0000256" key="3">
    <source>
        <dbReference type="ARBA" id="ARBA00022729"/>
    </source>
</evidence>
<name>A0AAD3SW76_NEPGR</name>
<comment type="subcellular location">
    <subcellularLocation>
        <location evidence="1">Secreted</location>
    </subcellularLocation>
</comment>
<keyword evidence="7" id="KW-1185">Reference proteome</keyword>
<organism evidence="6 7">
    <name type="scientific">Nepenthes gracilis</name>
    <name type="common">Slender pitcher plant</name>
    <dbReference type="NCBI Taxonomy" id="150966"/>
    <lineage>
        <taxon>Eukaryota</taxon>
        <taxon>Viridiplantae</taxon>
        <taxon>Streptophyta</taxon>
        <taxon>Embryophyta</taxon>
        <taxon>Tracheophyta</taxon>
        <taxon>Spermatophyta</taxon>
        <taxon>Magnoliopsida</taxon>
        <taxon>eudicotyledons</taxon>
        <taxon>Gunneridae</taxon>
        <taxon>Pentapetalae</taxon>
        <taxon>Caryophyllales</taxon>
        <taxon>Nepenthaceae</taxon>
        <taxon>Nepenthes</taxon>
    </lineage>
</organism>